<dbReference type="EMBL" id="NGFO01000042">
    <property type="protein sequence ID" value="OUC76044.1"/>
    <property type="molecule type" value="Genomic_DNA"/>
</dbReference>
<organism evidence="1 2">
    <name type="scientific">Gordonia lacunae</name>
    <dbReference type="NCBI Taxonomy" id="417102"/>
    <lineage>
        <taxon>Bacteria</taxon>
        <taxon>Bacillati</taxon>
        <taxon>Actinomycetota</taxon>
        <taxon>Actinomycetes</taxon>
        <taxon>Mycobacteriales</taxon>
        <taxon>Gordoniaceae</taxon>
        <taxon>Gordonia</taxon>
    </lineage>
</organism>
<dbReference type="OrthoDB" id="4509678at2"/>
<reference evidence="1 2" key="1">
    <citation type="submission" date="2017-05" db="EMBL/GenBank/DDBJ databases">
        <title>Biotechnological potential of actinobacteria isolated from South African environments.</title>
        <authorList>
            <person name="Le Roes-Hill M."/>
            <person name="Prins A."/>
            <person name="Durrell K.A."/>
        </authorList>
    </citation>
    <scope>NUCLEOTIDE SEQUENCE [LARGE SCALE GENOMIC DNA]</scope>
    <source>
        <strain evidence="1">BS2</strain>
    </source>
</reference>
<gene>
    <name evidence="1" type="ORF">CA982_23760</name>
</gene>
<sequence length="461" mass="49265">MPPSYNEVTSWTPDQLRLIANGLFAMKARLDSEAPKAGNPVLNLTGAEWTGTARGPANDRAEAITRWLRGVADECGDLADAMNRGAFSIEGAVTALENGTKSSESQGYVLNRGSREYEVAFETAKAPPDTEYDENVAFQHQTALRNLGISADQAVSDTSAAVSSALAALGGITPASIATSSGSMTRVANQVDAFREVYGRVPVGENEWRMAAALDPHSYNAKNQGVPPVVSVIKIKPVPGQGVVATGLFIPIDKVIAGPGWNRFNRNLGDNRGFDANFAPENTRVSYFIDYENGVIVARQNPSCDDKGNVKTGTPSVKASQLSDGTVAIAYDGWDPLAPPGPEKVGWSVNGQTIVTPGHGGARVSGEATDFPSMETYQYLPDGRTQVLHQDEAGDHHETGPMLNLPLHHDYGSYKDDLDRFEQEVVNASPGNDWIPVETGEIAGMTDLGDAENPPELKEVR</sequence>
<dbReference type="RefSeq" id="WP_086537603.1">
    <property type="nucleotide sequence ID" value="NZ_NGFO01000042.1"/>
</dbReference>
<evidence type="ECO:0000313" key="1">
    <source>
        <dbReference type="EMBL" id="OUC76044.1"/>
    </source>
</evidence>
<dbReference type="STRING" id="417102.CA982_23760"/>
<proteinExistence type="predicted"/>
<comment type="caution">
    <text evidence="1">The sequence shown here is derived from an EMBL/GenBank/DDBJ whole genome shotgun (WGS) entry which is preliminary data.</text>
</comment>
<protein>
    <submittedName>
        <fullName evidence="1">Uncharacterized protein</fullName>
    </submittedName>
</protein>
<dbReference type="Proteomes" id="UP000194632">
    <property type="component" value="Unassembled WGS sequence"/>
</dbReference>
<evidence type="ECO:0000313" key="2">
    <source>
        <dbReference type="Proteomes" id="UP000194632"/>
    </source>
</evidence>
<keyword evidence="2" id="KW-1185">Reference proteome</keyword>
<accession>A0A2C9ZI10</accession>
<dbReference type="AlphaFoldDB" id="A0A2C9ZI10"/>
<name>A0A2C9ZI10_9ACTN</name>